<evidence type="ECO:0000256" key="1">
    <source>
        <dbReference type="ARBA" id="ARBA00004141"/>
    </source>
</evidence>
<dbReference type="Proteomes" id="UP000014541">
    <property type="component" value="Unassembled WGS sequence"/>
</dbReference>
<evidence type="ECO:0000256" key="2">
    <source>
        <dbReference type="ARBA" id="ARBA00010350"/>
    </source>
</evidence>
<feature type="transmembrane region" description="Helical" evidence="6">
    <location>
        <begin position="82"/>
        <end position="106"/>
    </location>
</feature>
<evidence type="ECO:0000256" key="5">
    <source>
        <dbReference type="ARBA" id="ARBA00023136"/>
    </source>
</evidence>
<dbReference type="AlphaFoldDB" id="S3KGE3"/>
<keyword evidence="4 6" id="KW-1133">Transmembrane helix</keyword>
<dbReference type="HOGENOM" id="CLU_058671_1_0_12"/>
<dbReference type="CDD" id="cd10432">
    <property type="entry name" value="BI-1-like_bacterial"/>
    <property type="match status" value="1"/>
</dbReference>
<dbReference type="RefSeq" id="WP_016525923.1">
    <property type="nucleotide sequence ID" value="NZ_KE332518.1"/>
</dbReference>
<comment type="similarity">
    <text evidence="2 6">Belongs to the BI1 family.</text>
</comment>
<dbReference type="PANTHER" id="PTHR23291:SF50">
    <property type="entry name" value="PROTEIN LIFEGUARD 4"/>
    <property type="match status" value="1"/>
</dbReference>
<feature type="transmembrane region" description="Helical" evidence="6">
    <location>
        <begin position="167"/>
        <end position="184"/>
    </location>
</feature>
<organism evidence="7 8">
    <name type="scientific">Treponema maltophilum ATCC 51939</name>
    <dbReference type="NCBI Taxonomy" id="1125699"/>
    <lineage>
        <taxon>Bacteria</taxon>
        <taxon>Pseudomonadati</taxon>
        <taxon>Spirochaetota</taxon>
        <taxon>Spirochaetia</taxon>
        <taxon>Spirochaetales</taxon>
        <taxon>Treponemataceae</taxon>
        <taxon>Treponema</taxon>
    </lineage>
</organism>
<dbReference type="GO" id="GO:0005886">
    <property type="term" value="C:plasma membrane"/>
    <property type="evidence" value="ECO:0007669"/>
    <property type="project" value="TreeGrafter"/>
</dbReference>
<protein>
    <recommendedName>
        <fullName evidence="9">Inner membrane protein YbhL</fullName>
    </recommendedName>
</protein>
<evidence type="ECO:0000313" key="7">
    <source>
        <dbReference type="EMBL" id="EPF31312.1"/>
    </source>
</evidence>
<keyword evidence="3 6" id="KW-0812">Transmembrane</keyword>
<accession>S3KGE3</accession>
<dbReference type="PANTHER" id="PTHR23291">
    <property type="entry name" value="BAX INHIBITOR-RELATED"/>
    <property type="match status" value="1"/>
</dbReference>
<reference evidence="7 8" key="1">
    <citation type="submission" date="2013-04" db="EMBL/GenBank/DDBJ databases">
        <title>The Genome Sequence of Treponema maltophilum ATCC 51939.</title>
        <authorList>
            <consortium name="The Broad Institute Genomics Platform"/>
            <person name="Earl A."/>
            <person name="Ward D."/>
            <person name="Feldgarden M."/>
            <person name="Gevers D."/>
            <person name="Leonetti C."/>
            <person name="Blanton J.M."/>
            <person name="Dewhirst F.E."/>
            <person name="Izard J."/>
            <person name="Walker B."/>
            <person name="Young S."/>
            <person name="Zeng Q."/>
            <person name="Gargeya S."/>
            <person name="Fitzgerald M."/>
            <person name="Haas B."/>
            <person name="Abouelleil A."/>
            <person name="Allen A.W."/>
            <person name="Alvarado L."/>
            <person name="Arachchi H.M."/>
            <person name="Berlin A.M."/>
            <person name="Chapman S.B."/>
            <person name="Gainer-Dewar J."/>
            <person name="Goldberg J."/>
            <person name="Griggs A."/>
            <person name="Gujja S."/>
            <person name="Hansen M."/>
            <person name="Howarth C."/>
            <person name="Imamovic A."/>
            <person name="Ireland A."/>
            <person name="Larimer J."/>
            <person name="McCowan C."/>
            <person name="Murphy C."/>
            <person name="Pearson M."/>
            <person name="Poon T.W."/>
            <person name="Priest M."/>
            <person name="Roberts A."/>
            <person name="Saif S."/>
            <person name="Shea T."/>
            <person name="Sisk P."/>
            <person name="Sykes S."/>
            <person name="Wortman J."/>
            <person name="Nusbaum C."/>
            <person name="Birren B."/>
        </authorList>
    </citation>
    <scope>NUCLEOTIDE SEQUENCE [LARGE SCALE GENOMIC DNA]</scope>
    <source>
        <strain evidence="7 8">ATCC 51939</strain>
    </source>
</reference>
<dbReference type="Pfam" id="PF01027">
    <property type="entry name" value="Bax1-I"/>
    <property type="match status" value="1"/>
</dbReference>
<dbReference type="eggNOG" id="COG0670">
    <property type="taxonomic scope" value="Bacteria"/>
</dbReference>
<dbReference type="OrthoDB" id="9793828at2"/>
<feature type="transmembrane region" description="Helical" evidence="6">
    <location>
        <begin position="56"/>
        <end position="75"/>
    </location>
</feature>
<keyword evidence="8" id="KW-1185">Reference proteome</keyword>
<name>S3KGE3_TREMA</name>
<sequence>MEQNVQTISLKQANESVRRKFMNGVYGWMMLALAVSGIAAFVTANTSLVRVIYGNPIIPLALVVVELILVGVLSLRIRSMSFGAAVGTFIAYSLVNGLTLASIFLVYASSSIAQVFFVSALMFGGMSLYGMKTKSDLRSAGRYLFMALVGIIIASLVNVFLRSSGLDWLISIIAVVVFTGLTAYDTQKLMTISVYSDGSDSFKKVAVIGALQLYLDFINIFLSLLRLFGKRR</sequence>
<feature type="transmembrane region" description="Helical" evidence="6">
    <location>
        <begin position="205"/>
        <end position="228"/>
    </location>
</feature>
<feature type="transmembrane region" description="Helical" evidence="6">
    <location>
        <begin position="143"/>
        <end position="161"/>
    </location>
</feature>
<feature type="transmembrane region" description="Helical" evidence="6">
    <location>
        <begin position="112"/>
        <end position="131"/>
    </location>
</feature>
<evidence type="ECO:0000256" key="4">
    <source>
        <dbReference type="ARBA" id="ARBA00022989"/>
    </source>
</evidence>
<proteinExistence type="inferred from homology"/>
<dbReference type="PATRIC" id="fig|1125699.3.peg.1671"/>
<dbReference type="InterPro" id="IPR006214">
    <property type="entry name" value="Bax_inhibitor_1-related"/>
</dbReference>
<evidence type="ECO:0000313" key="8">
    <source>
        <dbReference type="Proteomes" id="UP000014541"/>
    </source>
</evidence>
<comment type="subcellular location">
    <subcellularLocation>
        <location evidence="1">Membrane</location>
        <topology evidence="1">Multi-pass membrane protein</topology>
    </subcellularLocation>
</comment>
<evidence type="ECO:0000256" key="3">
    <source>
        <dbReference type="ARBA" id="ARBA00022692"/>
    </source>
</evidence>
<dbReference type="STRING" id="1125699.HMPREF9194_01657"/>
<evidence type="ECO:0000256" key="6">
    <source>
        <dbReference type="RuleBase" id="RU004379"/>
    </source>
</evidence>
<comment type="caution">
    <text evidence="7">The sequence shown here is derived from an EMBL/GenBank/DDBJ whole genome shotgun (WGS) entry which is preliminary data.</text>
</comment>
<dbReference type="EMBL" id="ATFF01000006">
    <property type="protein sequence ID" value="EPF31312.1"/>
    <property type="molecule type" value="Genomic_DNA"/>
</dbReference>
<feature type="transmembrane region" description="Helical" evidence="6">
    <location>
        <begin position="21"/>
        <end position="44"/>
    </location>
</feature>
<evidence type="ECO:0008006" key="9">
    <source>
        <dbReference type="Google" id="ProtNLM"/>
    </source>
</evidence>
<keyword evidence="5 6" id="KW-0472">Membrane</keyword>
<gene>
    <name evidence="7" type="ORF">HMPREF9194_01657</name>
</gene>